<evidence type="ECO:0000259" key="1">
    <source>
        <dbReference type="Pfam" id="PF11793"/>
    </source>
</evidence>
<feature type="domain" description="FANCL UBC-like" evidence="2">
    <location>
        <begin position="207"/>
        <end position="297"/>
    </location>
</feature>
<organism evidence="3 4">
    <name type="scientific">Chilo suppressalis</name>
    <name type="common">Asiatic rice borer moth</name>
    <dbReference type="NCBI Taxonomy" id="168631"/>
    <lineage>
        <taxon>Eukaryota</taxon>
        <taxon>Metazoa</taxon>
        <taxon>Ecdysozoa</taxon>
        <taxon>Arthropoda</taxon>
        <taxon>Hexapoda</taxon>
        <taxon>Insecta</taxon>
        <taxon>Pterygota</taxon>
        <taxon>Neoptera</taxon>
        <taxon>Endopterygota</taxon>
        <taxon>Lepidoptera</taxon>
        <taxon>Glossata</taxon>
        <taxon>Ditrysia</taxon>
        <taxon>Pyraloidea</taxon>
        <taxon>Crambidae</taxon>
        <taxon>Crambinae</taxon>
        <taxon>Chilo</taxon>
    </lineage>
</organism>
<dbReference type="InterPro" id="IPR026848">
    <property type="entry name" value="Fancl"/>
</dbReference>
<reference evidence="3" key="1">
    <citation type="submission" date="2021-12" db="EMBL/GenBank/DDBJ databases">
        <authorList>
            <person name="King R."/>
        </authorList>
    </citation>
    <scope>NUCLEOTIDE SEQUENCE</scope>
</reference>
<keyword evidence="4" id="KW-1185">Reference proteome</keyword>
<dbReference type="Gene3D" id="3.10.110.20">
    <property type="entry name" value="RWD domain-like"/>
    <property type="match status" value="1"/>
</dbReference>
<protein>
    <recommendedName>
        <fullName evidence="5">RING-type domain-containing protein</fullName>
    </recommendedName>
</protein>
<dbReference type="InterPro" id="IPR026850">
    <property type="entry name" value="FANCL_C"/>
</dbReference>
<evidence type="ECO:0000259" key="2">
    <source>
        <dbReference type="Pfam" id="PF18891"/>
    </source>
</evidence>
<dbReference type="Gene3D" id="3.30.40.10">
    <property type="entry name" value="Zinc/RING finger domain, C3HC4 (zinc finger)"/>
    <property type="match status" value="1"/>
</dbReference>
<gene>
    <name evidence="3" type="ORF">CHILSU_LOCUS1848</name>
</gene>
<dbReference type="InterPro" id="IPR043003">
    <property type="entry name" value="FANCL_d3_sf"/>
</dbReference>
<evidence type="ECO:0008006" key="5">
    <source>
        <dbReference type="Google" id="ProtNLM"/>
    </source>
</evidence>
<dbReference type="PANTHER" id="PTHR13206">
    <property type="entry name" value="UBIQUITIN LIGASE PROTEIN PHF9 FANCONI ANEMIA GROUP L PROTEIN"/>
    <property type="match status" value="1"/>
</dbReference>
<evidence type="ECO:0000313" key="4">
    <source>
        <dbReference type="Proteomes" id="UP001153292"/>
    </source>
</evidence>
<evidence type="ECO:0000313" key="3">
    <source>
        <dbReference type="EMBL" id="CAH2981289.1"/>
    </source>
</evidence>
<dbReference type="PANTHER" id="PTHR13206:SF0">
    <property type="entry name" value="E3 UBIQUITIN-PROTEIN LIGASE FANCL"/>
    <property type="match status" value="1"/>
</dbReference>
<dbReference type="EMBL" id="OU963905">
    <property type="protein sequence ID" value="CAH2981289.1"/>
    <property type="molecule type" value="Genomic_DNA"/>
</dbReference>
<dbReference type="Pfam" id="PF18891">
    <property type="entry name" value="FANCL_d3"/>
    <property type="match status" value="1"/>
</dbReference>
<sequence length="388" mass="44805">MFFFIHQCIEYIECFSKHRIDSIFFIANIDVFDASMYIEYHYNKSAGFFESSYYCVFTFTLKNIENQEMATYDLNLFEEVENLIHDEIDYTTTDLMNRLQSLINCKILTTENITNDLVDLEFLEEIKHLVTNENIPVFFGRTMRDIKFLLTDDSLREHEVIMKYMNLKKVVITSVKLPYSPIQDCEYSSLQQIIQAYRAHVESLCTYFNELERIDRFCTVMEPLEPTFKDDFRRILLDERTWLHVEVSPDGSAKNMHLVGQSELWSNKLQSGLLSWDHDKDIVENIMTVFDLVNFPTSVTSRKSSTTSIEMPPEQSTLCSICLCAVLPDSPGVPLPLCQNAVCGVYFHRNCLFQWLVACSGGRPPAFGVATGNCPACFQTIACSEKDD</sequence>
<dbReference type="Pfam" id="PF11793">
    <property type="entry name" value="FANCL_C"/>
    <property type="match status" value="1"/>
</dbReference>
<dbReference type="CDD" id="cd23832">
    <property type="entry name" value="DRWD-C_FANCL"/>
    <property type="match status" value="1"/>
</dbReference>
<accession>A0ABN8L493</accession>
<dbReference type="SUPFAM" id="SSF57850">
    <property type="entry name" value="RING/U-box"/>
    <property type="match status" value="1"/>
</dbReference>
<feature type="domain" description="FANCL C-terminal" evidence="1">
    <location>
        <begin position="318"/>
        <end position="383"/>
    </location>
</feature>
<dbReference type="SMART" id="SM01197">
    <property type="entry name" value="FANCL_C"/>
    <property type="match status" value="1"/>
</dbReference>
<dbReference type="InterPro" id="IPR044037">
    <property type="entry name" value="FANCL_d3"/>
</dbReference>
<dbReference type="InterPro" id="IPR013083">
    <property type="entry name" value="Znf_RING/FYVE/PHD"/>
</dbReference>
<proteinExistence type="predicted"/>
<name>A0ABN8L493_CHISP</name>
<dbReference type="Proteomes" id="UP001153292">
    <property type="component" value="Chromosome 12"/>
</dbReference>